<protein>
    <submittedName>
        <fullName evidence="8">Facilitated trehalose transporter Tret1-like</fullName>
    </submittedName>
</protein>
<feature type="transmembrane region" description="Helical" evidence="5">
    <location>
        <begin position="399"/>
        <end position="419"/>
    </location>
</feature>
<dbReference type="RefSeq" id="XP_052748460.1">
    <property type="nucleotide sequence ID" value="XM_052892500.1"/>
</dbReference>
<evidence type="ECO:0000313" key="8">
    <source>
        <dbReference type="RefSeq" id="XP_052748460.1"/>
    </source>
</evidence>
<gene>
    <name evidence="8" type="primary">LOC113511260</name>
</gene>
<feature type="transmembrane region" description="Helical" evidence="5">
    <location>
        <begin position="268"/>
        <end position="291"/>
    </location>
</feature>
<feature type="transmembrane region" description="Helical" evidence="5">
    <location>
        <begin position="161"/>
        <end position="182"/>
    </location>
</feature>
<keyword evidence="7" id="KW-1185">Reference proteome</keyword>
<dbReference type="InterPro" id="IPR036259">
    <property type="entry name" value="MFS_trans_sf"/>
</dbReference>
<keyword evidence="2 5" id="KW-0812">Transmembrane</keyword>
<evidence type="ECO:0000313" key="7">
    <source>
        <dbReference type="Proteomes" id="UP001652740"/>
    </source>
</evidence>
<dbReference type="Pfam" id="PF00083">
    <property type="entry name" value="Sugar_tr"/>
    <property type="match status" value="1"/>
</dbReference>
<organism evidence="7 8">
    <name type="scientific">Galleria mellonella</name>
    <name type="common">Greater wax moth</name>
    <dbReference type="NCBI Taxonomy" id="7137"/>
    <lineage>
        <taxon>Eukaryota</taxon>
        <taxon>Metazoa</taxon>
        <taxon>Ecdysozoa</taxon>
        <taxon>Arthropoda</taxon>
        <taxon>Hexapoda</taxon>
        <taxon>Insecta</taxon>
        <taxon>Pterygota</taxon>
        <taxon>Neoptera</taxon>
        <taxon>Endopterygota</taxon>
        <taxon>Lepidoptera</taxon>
        <taxon>Glossata</taxon>
        <taxon>Ditrysia</taxon>
        <taxon>Pyraloidea</taxon>
        <taxon>Pyralidae</taxon>
        <taxon>Galleriinae</taxon>
        <taxon>Galleria</taxon>
    </lineage>
</organism>
<evidence type="ECO:0000256" key="3">
    <source>
        <dbReference type="ARBA" id="ARBA00022989"/>
    </source>
</evidence>
<dbReference type="PANTHER" id="PTHR48021:SF1">
    <property type="entry name" value="GH07001P-RELATED"/>
    <property type="match status" value="1"/>
</dbReference>
<keyword evidence="3 5" id="KW-1133">Transmembrane helix</keyword>
<dbReference type="InterPro" id="IPR020846">
    <property type="entry name" value="MFS_dom"/>
</dbReference>
<feature type="domain" description="Major facilitator superfamily (MFS) profile" evidence="6">
    <location>
        <begin position="2"/>
        <end position="454"/>
    </location>
</feature>
<name>A0ABM3MAJ9_GALME</name>
<feature type="transmembrane region" description="Helical" evidence="5">
    <location>
        <begin position="363"/>
        <end position="387"/>
    </location>
</feature>
<dbReference type="InterPro" id="IPR005828">
    <property type="entry name" value="MFS_sugar_transport-like"/>
</dbReference>
<feature type="transmembrane region" description="Helical" evidence="5">
    <location>
        <begin position="425"/>
        <end position="448"/>
    </location>
</feature>
<sequence>MGVIVQVIATFILSYSSLVMGLTFAWPSSTFLIFTSENTTLNRPMTDGETALLGSLSSIGALVGNPIASVLLNTIGRKYCGILTASIGVISWLMISFSNQVEVILAALFIYGISSSVFLVIPVFITEFCQESIRGTMAACSVTFFGLGMLVSNLLGGCLEYHTLTYVSLSMSVFGVAMFLFLKESPVYLMTKGRKQEAIKSIAFYRNEKPNSKEVLQELEKIRRILNPDIEGTLKPEKQKLNSNLESTTQEKIGFFKFLKKSRSTRRAMYTILTVLTAAILQGLNVVLVYAKPLFHDVVSEEVISSTLCSILLAATTVVSGIIAGYLTDLVGRRNLLIYASFGAGICCAVIGFQIHLNWGPKWLIAILIYLYSAAYTLGAGTIPFVLLSEVFLPEVKSYMSMLALEWTWLCNFLVLYVFNSLTSAMGLGGIFFIFSVACFLTAVYSIYFVPETKGLTVDVIQLQFLKSGIRRSDIEI</sequence>
<proteinExistence type="predicted"/>
<feature type="transmembrane region" description="Helical" evidence="5">
    <location>
        <begin position="79"/>
        <end position="97"/>
    </location>
</feature>
<evidence type="ECO:0000256" key="5">
    <source>
        <dbReference type="SAM" id="Phobius"/>
    </source>
</evidence>
<feature type="transmembrane region" description="Helical" evidence="5">
    <location>
        <begin position="103"/>
        <end position="125"/>
    </location>
</feature>
<dbReference type="SUPFAM" id="SSF103473">
    <property type="entry name" value="MFS general substrate transporter"/>
    <property type="match status" value="1"/>
</dbReference>
<accession>A0ABM3MAJ9</accession>
<dbReference type="GeneID" id="113511260"/>
<evidence type="ECO:0000256" key="4">
    <source>
        <dbReference type="ARBA" id="ARBA00023136"/>
    </source>
</evidence>
<dbReference type="InterPro" id="IPR050549">
    <property type="entry name" value="MFS_Trehalose_Transporter"/>
</dbReference>
<feature type="transmembrane region" description="Helical" evidence="5">
    <location>
        <begin position="336"/>
        <end position="357"/>
    </location>
</feature>
<feature type="transmembrane region" description="Helical" evidence="5">
    <location>
        <begin position="51"/>
        <end position="72"/>
    </location>
</feature>
<evidence type="ECO:0000256" key="1">
    <source>
        <dbReference type="ARBA" id="ARBA00004141"/>
    </source>
</evidence>
<reference evidence="8" key="1">
    <citation type="submission" date="2025-08" db="UniProtKB">
        <authorList>
            <consortium name="RefSeq"/>
        </authorList>
    </citation>
    <scope>IDENTIFICATION</scope>
    <source>
        <tissue evidence="8">Whole larvae</tissue>
    </source>
</reference>
<dbReference type="PROSITE" id="PS50850">
    <property type="entry name" value="MFS"/>
    <property type="match status" value="1"/>
</dbReference>
<feature type="transmembrane region" description="Helical" evidence="5">
    <location>
        <begin position="137"/>
        <end position="155"/>
    </location>
</feature>
<comment type="subcellular location">
    <subcellularLocation>
        <location evidence="1">Membrane</location>
        <topology evidence="1">Multi-pass membrane protein</topology>
    </subcellularLocation>
</comment>
<dbReference type="PANTHER" id="PTHR48021">
    <property type="match status" value="1"/>
</dbReference>
<keyword evidence="4 5" id="KW-0472">Membrane</keyword>
<dbReference type="Gene3D" id="1.20.1250.20">
    <property type="entry name" value="MFS general substrate transporter like domains"/>
    <property type="match status" value="1"/>
</dbReference>
<evidence type="ECO:0000259" key="6">
    <source>
        <dbReference type="PROSITE" id="PS50850"/>
    </source>
</evidence>
<feature type="transmembrane region" description="Helical" evidence="5">
    <location>
        <begin position="303"/>
        <end position="324"/>
    </location>
</feature>
<dbReference type="Proteomes" id="UP001652740">
    <property type="component" value="Unplaced"/>
</dbReference>
<evidence type="ECO:0000256" key="2">
    <source>
        <dbReference type="ARBA" id="ARBA00022692"/>
    </source>
</evidence>